<accession>A0A1E7F0V8</accession>
<feature type="signal peptide" evidence="1">
    <location>
        <begin position="1"/>
        <end position="24"/>
    </location>
</feature>
<dbReference type="EMBL" id="KV784366">
    <property type="protein sequence ID" value="OEU11841.1"/>
    <property type="molecule type" value="Genomic_DNA"/>
</dbReference>
<evidence type="ECO:0000313" key="2">
    <source>
        <dbReference type="EMBL" id="OEU11841.1"/>
    </source>
</evidence>
<proteinExistence type="predicted"/>
<keyword evidence="3" id="KW-1185">Reference proteome</keyword>
<sequence>MKISHNNPLVLMALTWVSSSASDARIIGGNNSNIHDVRGLSNKDNNGKYKVYAYNPCKQEVFADLNFVRYQQHVNHGKCKYIGDRSHGKAISIYTYTKNGNGSDYDTINIHPEGASLQKASDFKNECGFDNGTPSYVRVVELSCPKGTPGKRDRALSSLSGDDDQYQVYACNPCDQEVFADFNFLDNDSTVHVNHGKCKSIGALKTKKQYKIDYTAYTKTGSDIDNNMITRKDVDLDKVSFINEVESGFDNENFPGSLSNLLINSSVPDNSRVVELSCPAQMDS</sequence>
<dbReference type="InParanoid" id="A0A1E7F0V8"/>
<keyword evidence="1" id="KW-0732">Signal</keyword>
<evidence type="ECO:0000256" key="1">
    <source>
        <dbReference type="SAM" id="SignalP"/>
    </source>
</evidence>
<gene>
    <name evidence="2" type="ORF">FRACYDRAFT_244961</name>
</gene>
<organism evidence="2 3">
    <name type="scientific">Fragilariopsis cylindrus CCMP1102</name>
    <dbReference type="NCBI Taxonomy" id="635003"/>
    <lineage>
        <taxon>Eukaryota</taxon>
        <taxon>Sar</taxon>
        <taxon>Stramenopiles</taxon>
        <taxon>Ochrophyta</taxon>
        <taxon>Bacillariophyta</taxon>
        <taxon>Bacillariophyceae</taxon>
        <taxon>Bacillariophycidae</taxon>
        <taxon>Bacillariales</taxon>
        <taxon>Bacillariaceae</taxon>
        <taxon>Fragilariopsis</taxon>
    </lineage>
</organism>
<reference evidence="2 3" key="1">
    <citation type="submission" date="2016-09" db="EMBL/GenBank/DDBJ databases">
        <title>Extensive genetic diversity and differential bi-allelic expression allows diatom success in the polar Southern Ocean.</title>
        <authorList>
            <consortium name="DOE Joint Genome Institute"/>
            <person name="Mock T."/>
            <person name="Otillar R.P."/>
            <person name="Strauss J."/>
            <person name="Dupont C."/>
            <person name="Frickenhaus S."/>
            <person name="Maumus F."/>
            <person name="Mcmullan M."/>
            <person name="Sanges R."/>
            <person name="Schmutz J."/>
            <person name="Toseland A."/>
            <person name="Valas R."/>
            <person name="Veluchamy A."/>
            <person name="Ward B.J."/>
            <person name="Allen A."/>
            <person name="Barry K."/>
            <person name="Falciatore A."/>
            <person name="Ferrante M."/>
            <person name="Fortunato A.E."/>
            <person name="Gloeckner G."/>
            <person name="Gruber A."/>
            <person name="Hipkin R."/>
            <person name="Janech M."/>
            <person name="Kroth P."/>
            <person name="Leese F."/>
            <person name="Lindquist E."/>
            <person name="Lyon B.R."/>
            <person name="Martin J."/>
            <person name="Mayer C."/>
            <person name="Parker M."/>
            <person name="Quesneville H."/>
            <person name="Raymond J."/>
            <person name="Uhlig C."/>
            <person name="Valentin K.U."/>
            <person name="Worden A.Z."/>
            <person name="Armbrust E.V."/>
            <person name="Bowler C."/>
            <person name="Green B."/>
            <person name="Moulton V."/>
            <person name="Van Oosterhout C."/>
            <person name="Grigoriev I."/>
        </authorList>
    </citation>
    <scope>NUCLEOTIDE SEQUENCE [LARGE SCALE GENOMIC DNA]</scope>
    <source>
        <strain evidence="2 3">CCMP1102</strain>
    </source>
</reference>
<protein>
    <submittedName>
        <fullName evidence="2">Uncharacterized protein</fullName>
    </submittedName>
</protein>
<dbReference type="Proteomes" id="UP000095751">
    <property type="component" value="Unassembled WGS sequence"/>
</dbReference>
<dbReference type="AlphaFoldDB" id="A0A1E7F0V8"/>
<feature type="chain" id="PRO_5009192484" evidence="1">
    <location>
        <begin position="25"/>
        <end position="284"/>
    </location>
</feature>
<evidence type="ECO:0000313" key="3">
    <source>
        <dbReference type="Proteomes" id="UP000095751"/>
    </source>
</evidence>
<dbReference type="KEGG" id="fcy:FRACYDRAFT_244961"/>
<name>A0A1E7F0V8_9STRA</name>